<reference evidence="1 2" key="1">
    <citation type="journal article" date="2018" name="Front. Microbiol.">
        <title>Genome-Wide Analysis of Corynespora cassiicola Leaf Fall Disease Putative Effectors.</title>
        <authorList>
            <person name="Lopez D."/>
            <person name="Ribeiro S."/>
            <person name="Label P."/>
            <person name="Fumanal B."/>
            <person name="Venisse J.S."/>
            <person name="Kohler A."/>
            <person name="de Oliveira R.R."/>
            <person name="Labutti K."/>
            <person name="Lipzen A."/>
            <person name="Lail K."/>
            <person name="Bauer D."/>
            <person name="Ohm R.A."/>
            <person name="Barry K.W."/>
            <person name="Spatafora J."/>
            <person name="Grigoriev I.V."/>
            <person name="Martin F.M."/>
            <person name="Pujade-Renaud V."/>
        </authorList>
    </citation>
    <scope>NUCLEOTIDE SEQUENCE [LARGE SCALE GENOMIC DNA]</scope>
    <source>
        <strain evidence="1 2">Philippines</strain>
    </source>
</reference>
<accession>A0A2T2NRW0</accession>
<evidence type="ECO:0000313" key="1">
    <source>
        <dbReference type="EMBL" id="PSN67828.1"/>
    </source>
</evidence>
<sequence length="188" mass="20689">MQSPAACRGRLRRLPCLPCSGLTQHVVRPHGFTLGGHAHCCFGQSRALRWQDSWASQCCVVRRRKAQSQRFSGPWRPPCRCLSYPPTPGPHPSRTSLNSLCFRPLKGSRQISGHRLDLVCFKKRYLPACHALNSSRCSFFPSIQSRRLVGSAASAAVPCGGLHLVSTLSFPTTDPHLNNTLATGHPHT</sequence>
<gene>
    <name evidence="1" type="ORF">BS50DRAFT_349946</name>
</gene>
<dbReference type="EMBL" id="KZ678134">
    <property type="protein sequence ID" value="PSN67828.1"/>
    <property type="molecule type" value="Genomic_DNA"/>
</dbReference>
<name>A0A2T2NRW0_CORCC</name>
<dbReference type="Proteomes" id="UP000240883">
    <property type="component" value="Unassembled WGS sequence"/>
</dbReference>
<keyword evidence="2" id="KW-1185">Reference proteome</keyword>
<dbReference type="AlphaFoldDB" id="A0A2T2NRW0"/>
<proteinExistence type="predicted"/>
<evidence type="ECO:0000313" key="2">
    <source>
        <dbReference type="Proteomes" id="UP000240883"/>
    </source>
</evidence>
<protein>
    <submittedName>
        <fullName evidence="1">Uncharacterized protein</fullName>
    </submittedName>
</protein>
<organism evidence="1 2">
    <name type="scientific">Corynespora cassiicola Philippines</name>
    <dbReference type="NCBI Taxonomy" id="1448308"/>
    <lineage>
        <taxon>Eukaryota</taxon>
        <taxon>Fungi</taxon>
        <taxon>Dikarya</taxon>
        <taxon>Ascomycota</taxon>
        <taxon>Pezizomycotina</taxon>
        <taxon>Dothideomycetes</taxon>
        <taxon>Pleosporomycetidae</taxon>
        <taxon>Pleosporales</taxon>
        <taxon>Corynesporascaceae</taxon>
        <taxon>Corynespora</taxon>
    </lineage>
</organism>